<feature type="transmembrane region" description="Helical" evidence="6">
    <location>
        <begin position="706"/>
        <end position="724"/>
    </location>
</feature>
<gene>
    <name evidence="7" type="ORF">FYJ24_03525</name>
</gene>
<feature type="region of interest" description="Disordered" evidence="5">
    <location>
        <begin position="1012"/>
        <end position="1044"/>
    </location>
</feature>
<dbReference type="GO" id="GO:0016757">
    <property type="term" value="F:glycosyltransferase activity"/>
    <property type="evidence" value="ECO:0007669"/>
    <property type="project" value="UniProtKB-KW"/>
</dbReference>
<keyword evidence="6" id="KW-0472">Membrane</keyword>
<organism evidence="7 8">
    <name type="scientific">Scrofimicrobium canadense</name>
    <dbReference type="NCBI Taxonomy" id="2652290"/>
    <lineage>
        <taxon>Bacteria</taxon>
        <taxon>Bacillati</taxon>
        <taxon>Actinomycetota</taxon>
        <taxon>Actinomycetes</taxon>
        <taxon>Actinomycetales</taxon>
        <taxon>Actinomycetaceae</taxon>
        <taxon>Scrofimicrobium</taxon>
    </lineage>
</organism>
<dbReference type="RefSeq" id="WP_154543648.1">
    <property type="nucleotide sequence ID" value="NZ_VULO01000003.1"/>
</dbReference>
<evidence type="ECO:0000256" key="6">
    <source>
        <dbReference type="SAM" id="Phobius"/>
    </source>
</evidence>
<feature type="transmembrane region" description="Helical" evidence="6">
    <location>
        <begin position="745"/>
        <end position="766"/>
    </location>
</feature>
<feature type="transmembrane region" description="Helical" evidence="6">
    <location>
        <begin position="984"/>
        <end position="1002"/>
    </location>
</feature>
<feature type="transmembrane region" description="Helical" evidence="6">
    <location>
        <begin position="510"/>
        <end position="530"/>
    </location>
</feature>
<dbReference type="SUPFAM" id="SSF53448">
    <property type="entry name" value="Nucleotide-diphospho-sugar transferases"/>
    <property type="match status" value="1"/>
</dbReference>
<comment type="caution">
    <text evidence="7">The sequence shown here is derived from an EMBL/GenBank/DDBJ whole genome shotgun (WGS) entry which is preliminary data.</text>
</comment>
<evidence type="ECO:0000313" key="8">
    <source>
        <dbReference type="Proteomes" id="UP000470875"/>
    </source>
</evidence>
<keyword evidence="6" id="KW-0812">Transmembrane</keyword>
<comment type="similarity">
    <text evidence="2">Belongs to the glycosyltransferase 2 family.</text>
</comment>
<feature type="transmembrane region" description="Helical" evidence="6">
    <location>
        <begin position="372"/>
        <end position="390"/>
    </location>
</feature>
<evidence type="ECO:0000313" key="7">
    <source>
        <dbReference type="EMBL" id="MSS83845.1"/>
    </source>
</evidence>
<feature type="transmembrane region" description="Helical" evidence="6">
    <location>
        <begin position="550"/>
        <end position="583"/>
    </location>
</feature>
<keyword evidence="8" id="KW-1185">Reference proteome</keyword>
<comment type="pathway">
    <text evidence="1">Cell wall biogenesis; cell wall polysaccharide biosynthesis.</text>
</comment>
<dbReference type="Proteomes" id="UP000470875">
    <property type="component" value="Unassembled WGS sequence"/>
</dbReference>
<evidence type="ECO:0000256" key="1">
    <source>
        <dbReference type="ARBA" id="ARBA00004776"/>
    </source>
</evidence>
<dbReference type="PANTHER" id="PTHR43179:SF12">
    <property type="entry name" value="GALACTOFURANOSYLTRANSFERASE GLFT2"/>
    <property type="match status" value="1"/>
</dbReference>
<evidence type="ECO:0000256" key="4">
    <source>
        <dbReference type="ARBA" id="ARBA00022679"/>
    </source>
</evidence>
<evidence type="ECO:0000256" key="3">
    <source>
        <dbReference type="ARBA" id="ARBA00022676"/>
    </source>
</evidence>
<reference evidence="7 8" key="1">
    <citation type="submission" date="2019-08" db="EMBL/GenBank/DDBJ databases">
        <title>In-depth cultivation of the pig gut microbiome towards novel bacterial diversity and tailored functional studies.</title>
        <authorList>
            <person name="Wylensek D."/>
            <person name="Hitch T.C.A."/>
            <person name="Clavel T."/>
        </authorList>
    </citation>
    <scope>NUCLEOTIDE SEQUENCE [LARGE SCALE GENOMIC DNA]</scope>
    <source>
        <strain evidence="7 8">WB03_NA08</strain>
    </source>
</reference>
<name>A0A6N7W3H1_9ACTO</name>
<dbReference type="AlphaFoldDB" id="A0A6N7W3H1"/>
<sequence length="1044" mass="112868">MIDEKIALPRVLAIVVARGSSENLTEIIESIAASKKQPTTLIVANVDAPADSHDIARHLRELFGTRAWVVDLPAVKNFGEAIRATLTSDSIVGTYTYMWLLHDDTKPHPEALEALVMRAERGGTIAAVGPKQVRWGTRDEVLEVGIEATRSGRRLPLTGIGEIDQGQYDDRGDVLAVGTAGMLVRAEVWRHTRGLDPHLGPFGDGLEYGRRLRRSGYRVTVEPRAVVEHAQQSFPPDDPIPSYGARREAQLYNWMVACPPLMPILLLIWLVIWSPIRAIGRLVSRQPRLAASEIKAFFLLIAALPAVARARRRVRRTARVPRSALTPLEASSKELRQRLRSVRKIDKTPRELLGGMDSLSLRLWQRSRRRSALILGLSLVVTTATSYLLWYRYLAGIEGGDWINLPATWTQLWEQSWSLWSAGGNGAPGPAASLLTVISVLTAPLSLTGMSPLSFGIVLMMLAWPGAFLGGWALAGSMSRSLPIRVAVGLLWMGLPPLTVALENGQLGQVIAWVALPYVFACLWRVGRALPVFRVHGLEDFTGWRPTDPILWGALGALALIVASSAAPGIVLIVIPVAYLIAWTPCPLPRSCPEGLRATVVQRTIGATVLWVPAAVWLLPSWPLLWKDFAALFDTTGIASQPLSFSPLLLMTVIPAVVTILWALGSLVVTVWRPLPHPWLARVTGVVVVGCLGILIGTYGVSLTPAALWAPIFLGLITIGMCAVKHSGIRPHEGKFSAAQWRRGILASTIGVAGLVGAAALFIQFLSAPVLAPASSPLIPVIAQEAQKSPRAGRLLVLQSGEDGVTAQLWRGVRTQVIDRSWGLRHGPLEGDAALAQAVGTLAARPSESAAQALASHAIDLVLIPQNSEDEQLRDNLDASGGMERIGTTDLGTLWRVRPQGNIPARVTLNGDVIPAGEGNVDVAVAADSGSLYMAENHDAGWSAWFNGTELEPIEDVDYGWRQGFDFPGGEGRLVITYRSAPQVTWGVLGAVTGIVALALAVPWKPRRTTWHAVSSEEEIGPRQETASDTEDLESDREAVDSES</sequence>
<feature type="transmembrane region" description="Helical" evidence="6">
    <location>
        <begin position="679"/>
        <end position="700"/>
    </location>
</feature>
<feature type="transmembrane region" description="Helical" evidence="6">
    <location>
        <begin position="251"/>
        <end position="274"/>
    </location>
</feature>
<feature type="transmembrane region" description="Helical" evidence="6">
    <location>
        <begin position="427"/>
        <end position="447"/>
    </location>
</feature>
<dbReference type="InterPro" id="IPR029044">
    <property type="entry name" value="Nucleotide-diphossugar_trans"/>
</dbReference>
<evidence type="ECO:0000256" key="5">
    <source>
        <dbReference type="SAM" id="MobiDB-lite"/>
    </source>
</evidence>
<feature type="transmembrane region" description="Helical" evidence="6">
    <location>
        <begin position="294"/>
        <end position="310"/>
    </location>
</feature>
<keyword evidence="4 7" id="KW-0808">Transferase</keyword>
<accession>A0A6N7W3H1</accession>
<feature type="transmembrane region" description="Helical" evidence="6">
    <location>
        <begin position="481"/>
        <end position="498"/>
    </location>
</feature>
<feature type="transmembrane region" description="Helical" evidence="6">
    <location>
        <begin position="604"/>
        <end position="625"/>
    </location>
</feature>
<keyword evidence="6" id="KW-1133">Transmembrane helix</keyword>
<dbReference type="Gene3D" id="3.90.550.10">
    <property type="entry name" value="Spore Coat Polysaccharide Biosynthesis Protein SpsA, Chain A"/>
    <property type="match status" value="1"/>
</dbReference>
<proteinExistence type="inferred from homology"/>
<dbReference type="Pfam" id="PF13641">
    <property type="entry name" value="Glyco_tranf_2_3"/>
    <property type="match status" value="1"/>
</dbReference>
<feature type="transmembrane region" description="Helical" evidence="6">
    <location>
        <begin position="645"/>
        <end position="672"/>
    </location>
</feature>
<dbReference type="PANTHER" id="PTHR43179">
    <property type="entry name" value="RHAMNOSYLTRANSFERASE WBBL"/>
    <property type="match status" value="1"/>
</dbReference>
<dbReference type="EMBL" id="VULO01000003">
    <property type="protein sequence ID" value="MSS83845.1"/>
    <property type="molecule type" value="Genomic_DNA"/>
</dbReference>
<keyword evidence="3" id="KW-0328">Glycosyltransferase</keyword>
<feature type="transmembrane region" description="Helical" evidence="6">
    <location>
        <begin position="454"/>
        <end position="475"/>
    </location>
</feature>
<evidence type="ECO:0000256" key="2">
    <source>
        <dbReference type="ARBA" id="ARBA00006739"/>
    </source>
</evidence>
<protein>
    <submittedName>
        <fullName evidence="7">Glycosyltransferase</fullName>
    </submittedName>
</protein>